<evidence type="ECO:0000313" key="2">
    <source>
        <dbReference type="EMBL" id="KAI1857120.1"/>
    </source>
</evidence>
<evidence type="ECO:0000256" key="1">
    <source>
        <dbReference type="SAM" id="MobiDB-lite"/>
    </source>
</evidence>
<name>A0A9P9WCL9_9PEZI</name>
<dbReference type="Proteomes" id="UP000829685">
    <property type="component" value="Unassembled WGS sequence"/>
</dbReference>
<sequence length="271" mass="32432">MPPERIHRARRYRGLRDAKGSRWHGKGFRDHGSMWINVNEGFTRGRDVPEHMRLDLFVDTLDEHPDAINPGGWCDVFFRKTSLFDLVEEHPDDLVEDWFDGGETVYRKYYDAEGYEINVVLGERKGTKPQPRRRGSLRQRLHTGDPGFTLMYNETQYRDFISPGFDDRYDQWQRRRGQLYGMLEPRYFEEPEPRVRPQVYSTPEPPYLEEPEPRVRQQVRQVVPPRDAGAEHEQRLRRARAVGRTREEAAVLEEALARRRWRRQREREQGR</sequence>
<organism evidence="2 3">
    <name type="scientific">Neoarthrinium moseri</name>
    <dbReference type="NCBI Taxonomy" id="1658444"/>
    <lineage>
        <taxon>Eukaryota</taxon>
        <taxon>Fungi</taxon>
        <taxon>Dikarya</taxon>
        <taxon>Ascomycota</taxon>
        <taxon>Pezizomycotina</taxon>
        <taxon>Sordariomycetes</taxon>
        <taxon>Xylariomycetidae</taxon>
        <taxon>Amphisphaeriales</taxon>
        <taxon>Apiosporaceae</taxon>
        <taxon>Neoarthrinium</taxon>
    </lineage>
</organism>
<protein>
    <submittedName>
        <fullName evidence="2">Uncharacterized protein</fullName>
    </submittedName>
</protein>
<keyword evidence="3" id="KW-1185">Reference proteome</keyword>
<proteinExistence type="predicted"/>
<gene>
    <name evidence="2" type="ORF">JX265_011321</name>
</gene>
<feature type="region of interest" description="Disordered" evidence="1">
    <location>
        <begin position="193"/>
        <end position="247"/>
    </location>
</feature>
<comment type="caution">
    <text evidence="2">The sequence shown here is derived from an EMBL/GenBank/DDBJ whole genome shotgun (WGS) entry which is preliminary data.</text>
</comment>
<accession>A0A9P9WCL9</accession>
<dbReference type="EMBL" id="JAFIMR010000041">
    <property type="protein sequence ID" value="KAI1857120.1"/>
    <property type="molecule type" value="Genomic_DNA"/>
</dbReference>
<evidence type="ECO:0000313" key="3">
    <source>
        <dbReference type="Proteomes" id="UP000829685"/>
    </source>
</evidence>
<reference evidence="2" key="1">
    <citation type="submission" date="2021-03" db="EMBL/GenBank/DDBJ databases">
        <title>Revisited historic fungal species revealed as producer of novel bioactive compounds through whole genome sequencing and comparative genomics.</title>
        <authorList>
            <person name="Vignolle G.A."/>
            <person name="Hochenegger N."/>
            <person name="Mach R.L."/>
            <person name="Mach-Aigner A.R."/>
            <person name="Javad Rahimi M."/>
            <person name="Salim K.A."/>
            <person name="Chan C.M."/>
            <person name="Lim L.B.L."/>
            <person name="Cai F."/>
            <person name="Druzhinina I.S."/>
            <person name="U'Ren J.M."/>
            <person name="Derntl C."/>
        </authorList>
    </citation>
    <scope>NUCLEOTIDE SEQUENCE</scope>
    <source>
        <strain evidence="2">TUCIM 5799</strain>
    </source>
</reference>
<dbReference type="AlphaFoldDB" id="A0A9P9WCL9"/>
<feature type="compositionally biased region" description="Low complexity" evidence="1">
    <location>
        <begin position="216"/>
        <end position="226"/>
    </location>
</feature>